<feature type="domain" description="PDZ" evidence="6">
    <location>
        <begin position="341"/>
        <end position="443"/>
    </location>
</feature>
<feature type="region of interest" description="Disordered" evidence="4">
    <location>
        <begin position="349"/>
        <end position="396"/>
    </location>
</feature>
<sequence length="461" mass="46181">MTHDPEQPAGTPDREPTKPFTQPYPTSGAGGYPGPSGPPPSGNPWFFGDQTTTLPVEEPRETPREKRRGRAGVVGGLAALALVVGGGAGYGGAALWNDTHGDSGSTGIFSGSSTPATSTSASAPAGSVQAVAQSVLPSVVKIEVAGAQESGSGSGIILTSDGTILTNNHVVEVAGTSGEIRVDFNDGTSATAKIVGTDPLTDTAVIKAEKVSGLKPATIGSSDGLAVGQSVVAIGSPFGLDSTVTSGIVSALDRPVNVGTDDSGNATVYPAIQTDAAINPGNSGGALVDMSGKVVGINASIRSTSTSSGEAGSIGLGFAIPMDEVKPVIEQMIKGQTPTHARLGISVQDVGASQQSQQDQGNQDPFGQQQPQQTPGSSSPFTSNGAEVRQIGSGSAAQKAGIKVGDIITKVDDHQIVGSDSLVATVRSYRPGDKVSITYTRGGKTSTVTLSLDSDEGSTKS</sequence>
<dbReference type="PANTHER" id="PTHR43343:SF3">
    <property type="entry name" value="PROTEASE DO-LIKE 8, CHLOROPLASTIC"/>
    <property type="match status" value="1"/>
</dbReference>
<dbReference type="RefSeq" id="WP_344045736.1">
    <property type="nucleotide sequence ID" value="NZ_BAAAPB010000002.1"/>
</dbReference>
<reference evidence="7 8" key="1">
    <citation type="journal article" date="2019" name="Int. J. Syst. Evol. Microbiol.">
        <title>The Global Catalogue of Microorganisms (GCM) 10K type strain sequencing project: providing services to taxonomists for standard genome sequencing and annotation.</title>
        <authorList>
            <consortium name="The Broad Institute Genomics Platform"/>
            <consortium name="The Broad Institute Genome Sequencing Center for Infectious Disease"/>
            <person name="Wu L."/>
            <person name="Ma J."/>
        </authorList>
    </citation>
    <scope>NUCLEOTIDE SEQUENCE [LARGE SCALE GENOMIC DNA]</scope>
    <source>
        <strain evidence="7 8">JCM 15309</strain>
    </source>
</reference>
<accession>A0ABN2RB34</accession>
<feature type="region of interest" description="Disordered" evidence="4">
    <location>
        <begin position="1"/>
        <end position="70"/>
    </location>
</feature>
<dbReference type="EMBL" id="BAAAPB010000002">
    <property type="protein sequence ID" value="GAA1966310.1"/>
    <property type="molecule type" value="Genomic_DNA"/>
</dbReference>
<proteinExistence type="inferred from homology"/>
<evidence type="ECO:0000256" key="5">
    <source>
        <dbReference type="SAM" id="Phobius"/>
    </source>
</evidence>
<feature type="transmembrane region" description="Helical" evidence="5">
    <location>
        <begin position="73"/>
        <end position="96"/>
    </location>
</feature>
<feature type="compositionally biased region" description="Low complexity" evidence="4">
    <location>
        <begin position="349"/>
        <end position="383"/>
    </location>
</feature>
<keyword evidence="8" id="KW-1185">Reference proteome</keyword>
<comment type="caution">
    <text evidence="7">The sequence shown here is derived from an EMBL/GenBank/DDBJ whole genome shotgun (WGS) entry which is preliminary data.</text>
</comment>
<dbReference type="InterPro" id="IPR001478">
    <property type="entry name" value="PDZ"/>
</dbReference>
<dbReference type="Pfam" id="PF13180">
    <property type="entry name" value="PDZ_2"/>
    <property type="match status" value="1"/>
</dbReference>
<dbReference type="InterPro" id="IPR043504">
    <property type="entry name" value="Peptidase_S1_PA_chymotrypsin"/>
</dbReference>
<keyword evidence="5" id="KW-1133">Transmembrane helix</keyword>
<evidence type="ECO:0000313" key="8">
    <source>
        <dbReference type="Proteomes" id="UP001500571"/>
    </source>
</evidence>
<evidence type="ECO:0000313" key="7">
    <source>
        <dbReference type="EMBL" id="GAA1966310.1"/>
    </source>
</evidence>
<evidence type="ECO:0000259" key="6">
    <source>
        <dbReference type="SMART" id="SM00228"/>
    </source>
</evidence>
<protein>
    <recommendedName>
        <fullName evidence="6">PDZ domain-containing protein</fullName>
    </recommendedName>
</protein>
<dbReference type="InterPro" id="IPR001940">
    <property type="entry name" value="Peptidase_S1C"/>
</dbReference>
<dbReference type="Gene3D" id="2.30.42.10">
    <property type="match status" value="1"/>
</dbReference>
<keyword evidence="3" id="KW-0378">Hydrolase</keyword>
<gene>
    <name evidence="7" type="ORF">GCM10009798_28330</name>
</gene>
<dbReference type="SUPFAM" id="SSF50156">
    <property type="entry name" value="PDZ domain-like"/>
    <property type="match status" value="1"/>
</dbReference>
<evidence type="ECO:0000256" key="2">
    <source>
        <dbReference type="ARBA" id="ARBA00022670"/>
    </source>
</evidence>
<organism evidence="7 8">
    <name type="scientific">Nocardioides panacihumi</name>
    <dbReference type="NCBI Taxonomy" id="400774"/>
    <lineage>
        <taxon>Bacteria</taxon>
        <taxon>Bacillati</taxon>
        <taxon>Actinomycetota</taxon>
        <taxon>Actinomycetes</taxon>
        <taxon>Propionibacteriales</taxon>
        <taxon>Nocardioidaceae</taxon>
        <taxon>Nocardioides</taxon>
    </lineage>
</organism>
<feature type="compositionally biased region" description="Basic and acidic residues" evidence="4">
    <location>
        <begin position="1"/>
        <end position="17"/>
    </location>
</feature>
<dbReference type="SUPFAM" id="SSF50494">
    <property type="entry name" value="Trypsin-like serine proteases"/>
    <property type="match status" value="1"/>
</dbReference>
<evidence type="ECO:0000256" key="3">
    <source>
        <dbReference type="ARBA" id="ARBA00022801"/>
    </source>
</evidence>
<comment type="similarity">
    <text evidence="1">Belongs to the peptidase S1C family.</text>
</comment>
<dbReference type="InterPro" id="IPR009003">
    <property type="entry name" value="Peptidase_S1_PA"/>
</dbReference>
<dbReference type="Proteomes" id="UP001500571">
    <property type="component" value="Unassembled WGS sequence"/>
</dbReference>
<keyword evidence="5" id="KW-0812">Transmembrane</keyword>
<evidence type="ECO:0000256" key="1">
    <source>
        <dbReference type="ARBA" id="ARBA00010541"/>
    </source>
</evidence>
<dbReference type="Gene3D" id="2.40.10.10">
    <property type="entry name" value="Trypsin-like serine proteases"/>
    <property type="match status" value="2"/>
</dbReference>
<dbReference type="Pfam" id="PF13365">
    <property type="entry name" value="Trypsin_2"/>
    <property type="match status" value="1"/>
</dbReference>
<keyword evidence="5" id="KW-0472">Membrane</keyword>
<dbReference type="PANTHER" id="PTHR43343">
    <property type="entry name" value="PEPTIDASE S12"/>
    <property type="match status" value="1"/>
</dbReference>
<dbReference type="SMART" id="SM00228">
    <property type="entry name" value="PDZ"/>
    <property type="match status" value="1"/>
</dbReference>
<evidence type="ECO:0000256" key="4">
    <source>
        <dbReference type="SAM" id="MobiDB-lite"/>
    </source>
</evidence>
<dbReference type="InterPro" id="IPR051201">
    <property type="entry name" value="Chloro_Bact_Ser_Proteases"/>
</dbReference>
<dbReference type="PRINTS" id="PR00834">
    <property type="entry name" value="PROTEASES2C"/>
</dbReference>
<name>A0ABN2RB34_9ACTN</name>
<keyword evidence="2" id="KW-0645">Protease</keyword>
<dbReference type="InterPro" id="IPR036034">
    <property type="entry name" value="PDZ_sf"/>
</dbReference>